<gene>
    <name evidence="2" type="ORF">E2562_019121</name>
</gene>
<keyword evidence="3" id="KW-1185">Reference proteome</keyword>
<reference evidence="2 3" key="1">
    <citation type="submission" date="2019-11" db="EMBL/GenBank/DDBJ databases">
        <title>Whole genome sequence of Oryza granulata.</title>
        <authorList>
            <person name="Li W."/>
        </authorList>
    </citation>
    <scope>NUCLEOTIDE SEQUENCE [LARGE SCALE GENOMIC DNA]</scope>
    <source>
        <strain evidence="3">cv. Menghai</strain>
        <tissue evidence="2">Leaf</tissue>
    </source>
</reference>
<accession>A0A6G1CT79</accession>
<name>A0A6G1CT79_9ORYZ</name>
<protein>
    <submittedName>
        <fullName evidence="2">Uncharacterized protein</fullName>
    </submittedName>
</protein>
<dbReference type="Proteomes" id="UP000479710">
    <property type="component" value="Unassembled WGS sequence"/>
</dbReference>
<evidence type="ECO:0000256" key="1">
    <source>
        <dbReference type="SAM" id="MobiDB-lite"/>
    </source>
</evidence>
<dbReference type="AlphaFoldDB" id="A0A6G1CT79"/>
<organism evidence="2 3">
    <name type="scientific">Oryza meyeriana var. granulata</name>
    <dbReference type="NCBI Taxonomy" id="110450"/>
    <lineage>
        <taxon>Eukaryota</taxon>
        <taxon>Viridiplantae</taxon>
        <taxon>Streptophyta</taxon>
        <taxon>Embryophyta</taxon>
        <taxon>Tracheophyta</taxon>
        <taxon>Spermatophyta</taxon>
        <taxon>Magnoliopsida</taxon>
        <taxon>Liliopsida</taxon>
        <taxon>Poales</taxon>
        <taxon>Poaceae</taxon>
        <taxon>BOP clade</taxon>
        <taxon>Oryzoideae</taxon>
        <taxon>Oryzeae</taxon>
        <taxon>Oryzinae</taxon>
        <taxon>Oryza</taxon>
        <taxon>Oryza meyeriana</taxon>
    </lineage>
</organism>
<evidence type="ECO:0000313" key="3">
    <source>
        <dbReference type="Proteomes" id="UP000479710"/>
    </source>
</evidence>
<feature type="region of interest" description="Disordered" evidence="1">
    <location>
        <begin position="25"/>
        <end position="83"/>
    </location>
</feature>
<evidence type="ECO:0000313" key="2">
    <source>
        <dbReference type="EMBL" id="KAF0902793.1"/>
    </source>
</evidence>
<proteinExistence type="predicted"/>
<comment type="caution">
    <text evidence="2">The sequence shown here is derived from an EMBL/GenBank/DDBJ whole genome shotgun (WGS) entry which is preliminary data.</text>
</comment>
<feature type="compositionally biased region" description="Basic and acidic residues" evidence="1">
    <location>
        <begin position="31"/>
        <end position="43"/>
    </location>
</feature>
<dbReference type="EMBL" id="SPHZ02000008">
    <property type="protein sequence ID" value="KAF0902793.1"/>
    <property type="molecule type" value="Genomic_DNA"/>
</dbReference>
<sequence>MPHLASLQSWGRVLTVEDQLCQLRPSHRRASLSEKEPKAREAKQQPPPATAALDSVVLDVGSWSPPPARRQGWGGMTPMAHSP</sequence>